<dbReference type="InterPro" id="IPR014041">
    <property type="entry name" value="ESCRT-II_cplx_Vps25-sub_N"/>
</dbReference>
<reference evidence="6" key="2">
    <citation type="submission" date="2017-10" db="EMBL/GenBank/DDBJ databases">
        <title>Ladona fulva Genome sequencing and assembly.</title>
        <authorList>
            <person name="Murali S."/>
            <person name="Richards S."/>
            <person name="Bandaranaike D."/>
            <person name="Bellair M."/>
            <person name="Blankenburg K."/>
            <person name="Chao H."/>
            <person name="Dinh H."/>
            <person name="Doddapaneni H."/>
            <person name="Dugan-Rocha S."/>
            <person name="Elkadiri S."/>
            <person name="Gnanaolivu R."/>
            <person name="Hernandez B."/>
            <person name="Skinner E."/>
            <person name="Javaid M."/>
            <person name="Lee S."/>
            <person name="Li M."/>
            <person name="Ming W."/>
            <person name="Munidasa M."/>
            <person name="Muniz J."/>
            <person name="Nguyen L."/>
            <person name="Hughes D."/>
            <person name="Osuji N."/>
            <person name="Pu L.-L."/>
            <person name="Puazo M."/>
            <person name="Qu C."/>
            <person name="Quiroz J."/>
            <person name="Raj R."/>
            <person name="Weissenberger G."/>
            <person name="Xin Y."/>
            <person name="Zou X."/>
            <person name="Han Y."/>
            <person name="Worley K."/>
            <person name="Muzny D."/>
            <person name="Gibbs R."/>
        </authorList>
    </citation>
    <scope>NUCLEOTIDE SEQUENCE</scope>
    <source>
        <strain evidence="6">Sampled in the wild</strain>
    </source>
</reference>
<dbReference type="Gene3D" id="1.10.10.10">
    <property type="entry name" value="Winged helix-like DNA-binding domain superfamily/Winged helix DNA-binding domain"/>
    <property type="match status" value="1"/>
</dbReference>
<dbReference type="OrthoDB" id="245150at2759"/>
<dbReference type="Pfam" id="PF05871">
    <property type="entry name" value="ESCRT-II"/>
    <property type="match status" value="1"/>
</dbReference>
<evidence type="ECO:0000256" key="3">
    <source>
        <dbReference type="ARBA" id="ARBA00022448"/>
    </source>
</evidence>
<dbReference type="PANTHER" id="PTHR13149:SF0">
    <property type="entry name" value="VACUOLAR PROTEIN-SORTING-ASSOCIATED PROTEIN 25"/>
    <property type="match status" value="1"/>
</dbReference>
<comment type="similarity">
    <text evidence="1">Belongs to the VPS25 family.</text>
</comment>
<dbReference type="InterPro" id="IPR008570">
    <property type="entry name" value="ESCRT-II_cplx_Vps25-sub"/>
</dbReference>
<evidence type="ECO:0000256" key="4">
    <source>
        <dbReference type="ARBA" id="ARBA00022927"/>
    </source>
</evidence>
<reference evidence="6" key="1">
    <citation type="submission" date="2013-04" db="EMBL/GenBank/DDBJ databases">
        <authorList>
            <person name="Qu J."/>
            <person name="Murali S.C."/>
            <person name="Bandaranaike D."/>
            <person name="Bellair M."/>
            <person name="Blankenburg K."/>
            <person name="Chao H."/>
            <person name="Dinh H."/>
            <person name="Doddapaneni H."/>
            <person name="Downs B."/>
            <person name="Dugan-Rocha S."/>
            <person name="Elkadiri S."/>
            <person name="Gnanaolivu R.D."/>
            <person name="Hernandez B."/>
            <person name="Javaid M."/>
            <person name="Jayaseelan J.C."/>
            <person name="Lee S."/>
            <person name="Li M."/>
            <person name="Ming W."/>
            <person name="Munidasa M."/>
            <person name="Muniz J."/>
            <person name="Nguyen L."/>
            <person name="Ongeri F."/>
            <person name="Osuji N."/>
            <person name="Pu L.-L."/>
            <person name="Puazo M."/>
            <person name="Qu C."/>
            <person name="Quiroz J."/>
            <person name="Raj R."/>
            <person name="Weissenberger G."/>
            <person name="Xin Y."/>
            <person name="Zou X."/>
            <person name="Han Y."/>
            <person name="Richards S."/>
            <person name="Worley K."/>
            <person name="Muzny D."/>
            <person name="Gibbs R."/>
        </authorList>
    </citation>
    <scope>NUCLEOTIDE SEQUENCE</scope>
    <source>
        <strain evidence="6">Sampled in the wild</strain>
    </source>
</reference>
<dbReference type="PANTHER" id="PTHR13149">
    <property type="entry name" value="VACUOLAR PROTEIN SORTING-ASSOCIATED PROTEIN VPS25"/>
    <property type="match status" value="1"/>
</dbReference>
<keyword evidence="3" id="KW-0813">Transport</keyword>
<dbReference type="Gene3D" id="1.10.10.570">
    <property type="entry name" value="Winged helix' DNA-binding domain. Chain C. Domain 1"/>
    <property type="match status" value="1"/>
</dbReference>
<dbReference type="EMBL" id="KZ308266">
    <property type="protein sequence ID" value="KAG8226091.1"/>
    <property type="molecule type" value="Genomic_DNA"/>
</dbReference>
<dbReference type="Proteomes" id="UP000792457">
    <property type="component" value="Unassembled WGS sequence"/>
</dbReference>
<name>A0A8K0K1D8_LADFU</name>
<evidence type="ECO:0000256" key="5">
    <source>
        <dbReference type="ARBA" id="ARBA00030094"/>
    </source>
</evidence>
<dbReference type="FunFam" id="1.10.10.10:FF:000141">
    <property type="entry name" value="vacuolar protein-sorting-associated protein 25"/>
    <property type="match status" value="1"/>
</dbReference>
<dbReference type="SUPFAM" id="SSF46785">
    <property type="entry name" value="Winged helix' DNA-binding domain"/>
    <property type="match status" value="2"/>
</dbReference>
<dbReference type="InterPro" id="IPR036388">
    <property type="entry name" value="WH-like_DNA-bd_sf"/>
</dbReference>
<comment type="caution">
    <text evidence="6">The sequence shown here is derived from an EMBL/GenBank/DDBJ whole genome shotgun (WGS) entry which is preliminary data.</text>
</comment>
<dbReference type="AlphaFoldDB" id="A0A8K0K1D8"/>
<dbReference type="InterPro" id="IPR036390">
    <property type="entry name" value="WH_DNA-bd_sf"/>
</dbReference>
<dbReference type="GO" id="GO:0000814">
    <property type="term" value="C:ESCRT II complex"/>
    <property type="evidence" value="ECO:0007669"/>
    <property type="project" value="InterPro"/>
</dbReference>
<evidence type="ECO:0000313" key="7">
    <source>
        <dbReference type="Proteomes" id="UP000792457"/>
    </source>
</evidence>
<keyword evidence="7" id="KW-1185">Reference proteome</keyword>
<gene>
    <name evidence="6" type="ORF">J437_LFUL006398</name>
</gene>
<evidence type="ECO:0000313" key="6">
    <source>
        <dbReference type="EMBL" id="KAG8226091.1"/>
    </source>
</evidence>
<protein>
    <recommendedName>
        <fullName evidence="2">Vacuolar protein-sorting-associated protein 25</fullName>
    </recommendedName>
    <alternativeName>
        <fullName evidence="5">ESCRT-II complex subunit VPS25</fullName>
    </alternativeName>
</protein>
<evidence type="ECO:0000256" key="2">
    <source>
        <dbReference type="ARBA" id="ARBA00017934"/>
    </source>
</evidence>
<dbReference type="GO" id="GO:0016236">
    <property type="term" value="P:macroautophagy"/>
    <property type="evidence" value="ECO:0007669"/>
    <property type="project" value="UniProtKB-ARBA"/>
</dbReference>
<accession>A0A8K0K1D8</accession>
<organism evidence="6 7">
    <name type="scientific">Ladona fulva</name>
    <name type="common">Scarce chaser dragonfly</name>
    <name type="synonym">Libellula fulva</name>
    <dbReference type="NCBI Taxonomy" id="123851"/>
    <lineage>
        <taxon>Eukaryota</taxon>
        <taxon>Metazoa</taxon>
        <taxon>Ecdysozoa</taxon>
        <taxon>Arthropoda</taxon>
        <taxon>Hexapoda</taxon>
        <taxon>Insecta</taxon>
        <taxon>Pterygota</taxon>
        <taxon>Palaeoptera</taxon>
        <taxon>Odonata</taxon>
        <taxon>Epiprocta</taxon>
        <taxon>Anisoptera</taxon>
        <taxon>Libelluloidea</taxon>
        <taxon>Libellulidae</taxon>
        <taxon>Ladona</taxon>
    </lineage>
</organism>
<sequence>MAEVDWPWQYDFPPFFTIQPHLETQNKQIKAWQSLILDYFKNTKSYVLDVRESQNSPLFNNAKINRILFDIFHEFAEPLFICKSGLSFYNNRWYIYWHTPEEWGSMIYEWIQSNGMVNTVCTLYELVSGDNTVGEEFYGLDVDLLLKALRTLEHKKKAEIIMFDGNEGVKFL</sequence>
<dbReference type="GO" id="GO:0005198">
    <property type="term" value="F:structural molecule activity"/>
    <property type="evidence" value="ECO:0007669"/>
    <property type="project" value="TreeGrafter"/>
</dbReference>
<proteinExistence type="inferred from homology"/>
<evidence type="ECO:0000256" key="1">
    <source>
        <dbReference type="ARBA" id="ARBA00009674"/>
    </source>
</evidence>
<keyword evidence="4" id="KW-0653">Protein transport</keyword>
<dbReference type="GO" id="GO:0042803">
    <property type="term" value="F:protein homodimerization activity"/>
    <property type="evidence" value="ECO:0007669"/>
    <property type="project" value="TreeGrafter"/>
</dbReference>
<dbReference type="GO" id="GO:0043328">
    <property type="term" value="P:protein transport to vacuole involved in ubiquitin-dependent protein catabolic process via the multivesicular body sorting pathway"/>
    <property type="evidence" value="ECO:0007669"/>
    <property type="project" value="TreeGrafter"/>
</dbReference>